<dbReference type="EMBL" id="JALNTZ010000004">
    <property type="protein sequence ID" value="KAJ3656847.1"/>
    <property type="molecule type" value="Genomic_DNA"/>
</dbReference>
<keyword evidence="1" id="KW-0433">Leucine-rich repeat</keyword>
<comment type="caution">
    <text evidence="3">The sequence shown here is derived from an EMBL/GenBank/DDBJ whole genome shotgun (WGS) entry which is preliminary data.</text>
</comment>
<evidence type="ECO:0000256" key="1">
    <source>
        <dbReference type="ARBA" id="ARBA00022614"/>
    </source>
</evidence>
<dbReference type="InterPro" id="IPR003591">
    <property type="entry name" value="Leu-rich_rpt_typical-subtyp"/>
</dbReference>
<evidence type="ECO:0000256" key="2">
    <source>
        <dbReference type="ARBA" id="ARBA00022737"/>
    </source>
</evidence>
<dbReference type="Gene3D" id="3.80.10.10">
    <property type="entry name" value="Ribonuclease Inhibitor"/>
    <property type="match status" value="1"/>
</dbReference>
<dbReference type="AlphaFoldDB" id="A0AA38IMV2"/>
<dbReference type="Proteomes" id="UP001168821">
    <property type="component" value="Unassembled WGS sequence"/>
</dbReference>
<evidence type="ECO:0000313" key="3">
    <source>
        <dbReference type="EMBL" id="KAJ3656847.1"/>
    </source>
</evidence>
<dbReference type="PROSITE" id="PS51450">
    <property type="entry name" value="LRR"/>
    <property type="match status" value="1"/>
</dbReference>
<evidence type="ECO:0000313" key="4">
    <source>
        <dbReference type="Proteomes" id="UP001168821"/>
    </source>
</evidence>
<dbReference type="SMART" id="SM00369">
    <property type="entry name" value="LRR_TYP"/>
    <property type="match status" value="4"/>
</dbReference>
<organism evidence="3 4">
    <name type="scientific">Zophobas morio</name>
    <dbReference type="NCBI Taxonomy" id="2755281"/>
    <lineage>
        <taxon>Eukaryota</taxon>
        <taxon>Metazoa</taxon>
        <taxon>Ecdysozoa</taxon>
        <taxon>Arthropoda</taxon>
        <taxon>Hexapoda</taxon>
        <taxon>Insecta</taxon>
        <taxon>Pterygota</taxon>
        <taxon>Neoptera</taxon>
        <taxon>Endopterygota</taxon>
        <taxon>Coleoptera</taxon>
        <taxon>Polyphaga</taxon>
        <taxon>Cucujiformia</taxon>
        <taxon>Tenebrionidae</taxon>
        <taxon>Zophobas</taxon>
    </lineage>
</organism>
<reference evidence="3" key="1">
    <citation type="journal article" date="2023" name="G3 (Bethesda)">
        <title>Whole genome assemblies of Zophobas morio and Tenebrio molitor.</title>
        <authorList>
            <person name="Kaur S."/>
            <person name="Stinson S.A."/>
            <person name="diCenzo G.C."/>
        </authorList>
    </citation>
    <scope>NUCLEOTIDE SEQUENCE</scope>
    <source>
        <strain evidence="3">QUZm001</strain>
    </source>
</reference>
<accession>A0AA38IMV2</accession>
<name>A0AA38IMV2_9CUCU</name>
<dbReference type="InterPro" id="IPR050333">
    <property type="entry name" value="SLRP"/>
</dbReference>
<gene>
    <name evidence="3" type="ORF">Zmor_015892</name>
</gene>
<dbReference type="SUPFAM" id="SSF52058">
    <property type="entry name" value="L domain-like"/>
    <property type="match status" value="1"/>
</dbReference>
<protein>
    <submittedName>
        <fullName evidence="3">Uncharacterized protein</fullName>
    </submittedName>
</protein>
<keyword evidence="4" id="KW-1185">Reference proteome</keyword>
<dbReference type="Pfam" id="PF13855">
    <property type="entry name" value="LRR_8"/>
    <property type="match status" value="1"/>
</dbReference>
<dbReference type="PANTHER" id="PTHR45712:SF22">
    <property type="entry name" value="INSULIN-LIKE GROWTH FACTOR-BINDING PROTEIN COMPLEX ACID LABILE SUBUNIT"/>
    <property type="match status" value="1"/>
</dbReference>
<dbReference type="InterPro" id="IPR032675">
    <property type="entry name" value="LRR_dom_sf"/>
</dbReference>
<dbReference type="PANTHER" id="PTHR45712">
    <property type="entry name" value="AGAP008170-PA"/>
    <property type="match status" value="1"/>
</dbReference>
<dbReference type="InterPro" id="IPR001611">
    <property type="entry name" value="Leu-rich_rpt"/>
</dbReference>
<proteinExistence type="predicted"/>
<sequence length="129" mass="14660">MPKLDLLDISMNNLTLWDNNWLAVSSELSVLLVNHNQITEIPDEAFKNFPNVFGLDLRHNKISRISMKAFHNVGHIHNIDLSSNEIDSWSPDLLANVNITRIDLRLNRLKCIEEDLGKVFGNGPTNVLC</sequence>
<keyword evidence="2" id="KW-0677">Repeat</keyword>